<dbReference type="CDD" id="cd05233">
    <property type="entry name" value="SDR_c"/>
    <property type="match status" value="1"/>
</dbReference>
<dbReference type="Gene3D" id="3.40.50.720">
    <property type="entry name" value="NAD(P)-binding Rossmann-like Domain"/>
    <property type="match status" value="1"/>
</dbReference>
<sequence>MAQLKDKVAIITGGSGGIGIATAKRMTEEGAKVLLVDLDEDALKDAVAELGHDKAAYAVADVTDPDQTQAYVAAAVEKFGKIDILVANAGIEGVVKPITDYPVEMFDKVLAVNVRGIFLGLKYAMPELKKTKGNVVIMSSVAGLGGTPDVSAYITSKHALVGLMRTAALEGARDGIRVNSIHPSPVETRMMRSLEEGFAPGHGGEAKKGFAASIPLQRYAEPDEIADAVIYLSSDRAKFVTGVRLPVDGGMTAV</sequence>
<keyword evidence="3" id="KW-0520">NAD</keyword>
<dbReference type="NCBIfam" id="NF005559">
    <property type="entry name" value="PRK07231.1"/>
    <property type="match status" value="1"/>
</dbReference>
<dbReference type="Proteomes" id="UP000307874">
    <property type="component" value="Unassembled WGS sequence"/>
</dbReference>
<comment type="similarity">
    <text evidence="1">Belongs to the short-chain dehydrogenases/reductases (SDR) family.</text>
</comment>
<feature type="domain" description="Ketoreductase" evidence="4">
    <location>
        <begin position="7"/>
        <end position="184"/>
    </location>
</feature>
<proteinExistence type="inferred from homology"/>
<evidence type="ECO:0000259" key="4">
    <source>
        <dbReference type="SMART" id="SM00822"/>
    </source>
</evidence>
<dbReference type="Pfam" id="PF13561">
    <property type="entry name" value="adh_short_C2"/>
    <property type="match status" value="1"/>
</dbReference>
<dbReference type="EMBL" id="VCLB01000002">
    <property type="protein sequence ID" value="TNB49145.1"/>
    <property type="molecule type" value="Genomic_DNA"/>
</dbReference>
<dbReference type="FunFam" id="3.40.50.720:FF:000084">
    <property type="entry name" value="Short-chain dehydrogenase reductase"/>
    <property type="match status" value="1"/>
</dbReference>
<evidence type="ECO:0000256" key="1">
    <source>
        <dbReference type="ARBA" id="ARBA00006484"/>
    </source>
</evidence>
<keyword evidence="2" id="KW-0560">Oxidoreductase</keyword>
<dbReference type="InterPro" id="IPR057326">
    <property type="entry name" value="KR_dom"/>
</dbReference>
<dbReference type="PRINTS" id="PR00080">
    <property type="entry name" value="SDRFAMILY"/>
</dbReference>
<dbReference type="SUPFAM" id="SSF51735">
    <property type="entry name" value="NAD(P)-binding Rossmann-fold domains"/>
    <property type="match status" value="1"/>
</dbReference>
<dbReference type="AlphaFoldDB" id="A0A5C4JUR5"/>
<dbReference type="RefSeq" id="WP_138747177.1">
    <property type="nucleotide sequence ID" value="NZ_VCLB01000002.1"/>
</dbReference>
<dbReference type="PANTHER" id="PTHR24321:SF8">
    <property type="entry name" value="ESTRADIOL 17-BETA-DEHYDROGENASE 8-RELATED"/>
    <property type="match status" value="1"/>
</dbReference>
<name>A0A5C4JUR5_9HYPH</name>
<dbReference type="PANTHER" id="PTHR24321">
    <property type="entry name" value="DEHYDROGENASES, SHORT CHAIN"/>
    <property type="match status" value="1"/>
</dbReference>
<dbReference type="PRINTS" id="PR00081">
    <property type="entry name" value="GDHRDH"/>
</dbReference>
<dbReference type="InterPro" id="IPR036291">
    <property type="entry name" value="NAD(P)-bd_dom_sf"/>
</dbReference>
<dbReference type="GO" id="GO:0016491">
    <property type="term" value="F:oxidoreductase activity"/>
    <property type="evidence" value="ECO:0007669"/>
    <property type="project" value="UniProtKB-KW"/>
</dbReference>
<organism evidence="5 6">
    <name type="scientific">Martelella lutilitoris</name>
    <dbReference type="NCBI Taxonomy" id="2583532"/>
    <lineage>
        <taxon>Bacteria</taxon>
        <taxon>Pseudomonadati</taxon>
        <taxon>Pseudomonadota</taxon>
        <taxon>Alphaproteobacteria</taxon>
        <taxon>Hyphomicrobiales</taxon>
        <taxon>Aurantimonadaceae</taxon>
        <taxon>Martelella</taxon>
    </lineage>
</organism>
<gene>
    <name evidence="5" type="ORF">FF124_03895</name>
</gene>
<protein>
    <submittedName>
        <fullName evidence="5">SDR family oxidoreductase</fullName>
    </submittedName>
</protein>
<reference evidence="5 6" key="1">
    <citation type="submission" date="2019-05" db="EMBL/GenBank/DDBJ databases">
        <authorList>
            <person name="Lee S.D."/>
        </authorList>
    </citation>
    <scope>NUCLEOTIDE SEQUENCE [LARGE SCALE GENOMIC DNA]</scope>
    <source>
        <strain evidence="5 6">GH2-6</strain>
    </source>
</reference>
<dbReference type="InterPro" id="IPR002347">
    <property type="entry name" value="SDR_fam"/>
</dbReference>
<keyword evidence="6" id="KW-1185">Reference proteome</keyword>
<dbReference type="SMART" id="SM00822">
    <property type="entry name" value="PKS_KR"/>
    <property type="match status" value="1"/>
</dbReference>
<reference evidence="5 6" key="2">
    <citation type="submission" date="2019-06" db="EMBL/GenBank/DDBJ databases">
        <title>Martelella lutilitoris sp. nov., isolated from a tidal mudflat.</title>
        <authorList>
            <person name="Kim Y.-J."/>
        </authorList>
    </citation>
    <scope>NUCLEOTIDE SEQUENCE [LARGE SCALE GENOMIC DNA]</scope>
    <source>
        <strain evidence="5 6">GH2-6</strain>
    </source>
</reference>
<evidence type="ECO:0000313" key="6">
    <source>
        <dbReference type="Proteomes" id="UP000307874"/>
    </source>
</evidence>
<evidence type="ECO:0000313" key="5">
    <source>
        <dbReference type="EMBL" id="TNB49145.1"/>
    </source>
</evidence>
<accession>A0A5C4JUR5</accession>
<evidence type="ECO:0000256" key="2">
    <source>
        <dbReference type="ARBA" id="ARBA00023002"/>
    </source>
</evidence>
<evidence type="ECO:0000256" key="3">
    <source>
        <dbReference type="ARBA" id="ARBA00023027"/>
    </source>
</evidence>
<dbReference type="OrthoDB" id="7903977at2"/>
<comment type="caution">
    <text evidence="5">The sequence shown here is derived from an EMBL/GenBank/DDBJ whole genome shotgun (WGS) entry which is preliminary data.</text>
</comment>